<keyword evidence="15" id="KW-1185">Reference proteome</keyword>
<evidence type="ECO:0000256" key="10">
    <source>
        <dbReference type="ARBA" id="ARBA00023157"/>
    </source>
</evidence>
<evidence type="ECO:0000256" key="2">
    <source>
        <dbReference type="ARBA" id="ARBA00022475"/>
    </source>
</evidence>
<evidence type="ECO:0000256" key="4">
    <source>
        <dbReference type="ARBA" id="ARBA00022723"/>
    </source>
</evidence>
<evidence type="ECO:0000256" key="9">
    <source>
        <dbReference type="ARBA" id="ARBA00023136"/>
    </source>
</evidence>
<dbReference type="PANTHER" id="PTHR35457:SF1">
    <property type="entry name" value="HEME A SYNTHASE"/>
    <property type="match status" value="1"/>
</dbReference>
<evidence type="ECO:0000256" key="7">
    <source>
        <dbReference type="ARBA" id="ARBA00023004"/>
    </source>
</evidence>
<dbReference type="Proteomes" id="UP001143347">
    <property type="component" value="Unassembled WGS sequence"/>
</dbReference>
<keyword evidence="3 13" id="KW-0812">Transmembrane</keyword>
<feature type="transmembrane region" description="Helical" evidence="13">
    <location>
        <begin position="280"/>
        <end position="298"/>
    </location>
</feature>
<sequence length="359" mass="38340">MTTSNTRSAGSAADPSTTETSATETSASTSDRPGRFTRVPGFGRPTARFVWLWSIALLVANVGIVATGGAVRLTGSGLGCPTWPRCTDDSFVPHGALGMHGVIEFGNRMLTWVLVVIAIATFTAVYRYARSERRDRWLAALLALGIPFQGVIGGITVLTQLNPWVVSLHFVLSMVLVSGATVLVYRMRPRTAATPVADLASRLGHRLAWLQYLVVWVVIYLGTVVTGSGPHAGDADAPRNGLAPDNATQLHADGVFVLIGLAVALAVVTHLMRQPERRTADVVLGLITLQGVLGVVQYNTGLPIALVIAHMTVSALLLIAATWMILRFGDRPRPVDRESVHDDGEVSATAGTLRAERLR</sequence>
<evidence type="ECO:0000256" key="8">
    <source>
        <dbReference type="ARBA" id="ARBA00023133"/>
    </source>
</evidence>
<keyword evidence="2" id="KW-1003">Cell membrane</keyword>
<keyword evidence="4" id="KW-0479">Metal-binding</keyword>
<evidence type="ECO:0000256" key="6">
    <source>
        <dbReference type="ARBA" id="ARBA00023002"/>
    </source>
</evidence>
<protein>
    <submittedName>
        <fullName evidence="14">COX15/CtaA family protein</fullName>
    </submittedName>
</protein>
<dbReference type="RefSeq" id="WP_266062207.1">
    <property type="nucleotide sequence ID" value="NZ_JAPKFM010000013.1"/>
</dbReference>
<proteinExistence type="predicted"/>
<dbReference type="GO" id="GO:0016020">
    <property type="term" value="C:membrane"/>
    <property type="evidence" value="ECO:0007669"/>
    <property type="project" value="UniProtKB-SubCell"/>
</dbReference>
<evidence type="ECO:0000256" key="3">
    <source>
        <dbReference type="ARBA" id="ARBA00022692"/>
    </source>
</evidence>
<evidence type="ECO:0000256" key="1">
    <source>
        <dbReference type="ARBA" id="ARBA00004141"/>
    </source>
</evidence>
<dbReference type="GO" id="GO:0046872">
    <property type="term" value="F:metal ion binding"/>
    <property type="evidence" value="ECO:0007669"/>
    <property type="project" value="UniProtKB-KW"/>
</dbReference>
<feature type="transmembrane region" description="Helical" evidence="13">
    <location>
        <begin position="304"/>
        <end position="326"/>
    </location>
</feature>
<dbReference type="GO" id="GO:0016491">
    <property type="term" value="F:oxidoreductase activity"/>
    <property type="evidence" value="ECO:0007669"/>
    <property type="project" value="UniProtKB-KW"/>
</dbReference>
<dbReference type="EMBL" id="JAPKFM010000013">
    <property type="protein sequence ID" value="MCX2965134.1"/>
    <property type="molecule type" value="Genomic_DNA"/>
</dbReference>
<feature type="transmembrane region" description="Helical" evidence="13">
    <location>
        <begin position="109"/>
        <end position="126"/>
    </location>
</feature>
<feature type="transmembrane region" description="Helical" evidence="13">
    <location>
        <begin position="50"/>
        <end position="71"/>
    </location>
</feature>
<keyword evidence="5 13" id="KW-1133">Transmembrane helix</keyword>
<name>A0A9X3D6H9_9ACTN</name>
<keyword evidence="7" id="KW-0408">Iron</keyword>
<evidence type="ECO:0000256" key="11">
    <source>
        <dbReference type="ARBA" id="ARBA00023444"/>
    </source>
</evidence>
<accession>A0A9X3D6H9</accession>
<evidence type="ECO:0000256" key="12">
    <source>
        <dbReference type="SAM" id="MobiDB-lite"/>
    </source>
</evidence>
<feature type="transmembrane region" description="Helical" evidence="13">
    <location>
        <begin position="164"/>
        <end position="186"/>
    </location>
</feature>
<dbReference type="Pfam" id="PF02628">
    <property type="entry name" value="COX15-CtaA"/>
    <property type="match status" value="2"/>
</dbReference>
<evidence type="ECO:0000256" key="13">
    <source>
        <dbReference type="SAM" id="Phobius"/>
    </source>
</evidence>
<reference evidence="14" key="1">
    <citation type="submission" date="2022-10" db="EMBL/GenBank/DDBJ databases">
        <title>WGS of marine actinomycetes from Thailand.</title>
        <authorList>
            <person name="Thawai C."/>
        </authorList>
    </citation>
    <scope>NUCLEOTIDE SEQUENCE</scope>
    <source>
        <strain evidence="14">SW21</strain>
    </source>
</reference>
<feature type="transmembrane region" description="Helical" evidence="13">
    <location>
        <begin position="249"/>
        <end position="268"/>
    </location>
</feature>
<feature type="region of interest" description="Disordered" evidence="12">
    <location>
        <begin position="1"/>
        <end position="39"/>
    </location>
</feature>
<evidence type="ECO:0000256" key="5">
    <source>
        <dbReference type="ARBA" id="ARBA00022989"/>
    </source>
</evidence>
<keyword evidence="8" id="KW-0350">Heme biosynthesis</keyword>
<keyword evidence="6" id="KW-0560">Oxidoreductase</keyword>
<organism evidence="14 15">
    <name type="scientific">Gordonia aquimaris</name>
    <dbReference type="NCBI Taxonomy" id="2984863"/>
    <lineage>
        <taxon>Bacteria</taxon>
        <taxon>Bacillati</taxon>
        <taxon>Actinomycetota</taxon>
        <taxon>Actinomycetes</taxon>
        <taxon>Mycobacteriales</taxon>
        <taxon>Gordoniaceae</taxon>
        <taxon>Gordonia</taxon>
    </lineage>
</organism>
<comment type="subcellular location">
    <subcellularLocation>
        <location evidence="1">Membrane</location>
        <topology evidence="1">Multi-pass membrane protein</topology>
    </subcellularLocation>
</comment>
<feature type="transmembrane region" description="Helical" evidence="13">
    <location>
        <begin position="138"/>
        <end position="158"/>
    </location>
</feature>
<gene>
    <name evidence="14" type="ORF">OSB52_13630</name>
</gene>
<dbReference type="AlphaFoldDB" id="A0A9X3D6H9"/>
<keyword evidence="9 13" id="KW-0472">Membrane</keyword>
<dbReference type="InterPro" id="IPR003780">
    <property type="entry name" value="COX15/CtaA_fam"/>
</dbReference>
<evidence type="ECO:0000313" key="15">
    <source>
        <dbReference type="Proteomes" id="UP001143347"/>
    </source>
</evidence>
<comment type="pathway">
    <text evidence="11">Porphyrin-containing compound metabolism.</text>
</comment>
<comment type="caution">
    <text evidence="14">The sequence shown here is derived from an EMBL/GenBank/DDBJ whole genome shotgun (WGS) entry which is preliminary data.</text>
</comment>
<dbReference type="InterPro" id="IPR050450">
    <property type="entry name" value="COX15/CtaA_HemeA_synthase"/>
</dbReference>
<feature type="compositionally biased region" description="Low complexity" evidence="12">
    <location>
        <begin position="11"/>
        <end position="31"/>
    </location>
</feature>
<dbReference type="GO" id="GO:0006784">
    <property type="term" value="P:heme A biosynthetic process"/>
    <property type="evidence" value="ECO:0007669"/>
    <property type="project" value="InterPro"/>
</dbReference>
<evidence type="ECO:0000313" key="14">
    <source>
        <dbReference type="EMBL" id="MCX2965134.1"/>
    </source>
</evidence>
<keyword evidence="10" id="KW-1015">Disulfide bond</keyword>
<dbReference type="PANTHER" id="PTHR35457">
    <property type="entry name" value="HEME A SYNTHASE"/>
    <property type="match status" value="1"/>
</dbReference>
<feature type="transmembrane region" description="Helical" evidence="13">
    <location>
        <begin position="207"/>
        <end position="229"/>
    </location>
</feature>